<gene>
    <name evidence="1" type="ORF">FHS18_000109</name>
</gene>
<proteinExistence type="predicted"/>
<organism evidence="1 2">
    <name type="scientific">Paenibacillus phyllosphaerae</name>
    <dbReference type="NCBI Taxonomy" id="274593"/>
    <lineage>
        <taxon>Bacteria</taxon>
        <taxon>Bacillati</taxon>
        <taxon>Bacillota</taxon>
        <taxon>Bacilli</taxon>
        <taxon>Bacillales</taxon>
        <taxon>Paenibacillaceae</taxon>
        <taxon>Paenibacillus</taxon>
    </lineage>
</organism>
<evidence type="ECO:0000313" key="1">
    <source>
        <dbReference type="EMBL" id="MBB3108081.1"/>
    </source>
</evidence>
<reference evidence="1 2" key="1">
    <citation type="submission" date="2020-08" db="EMBL/GenBank/DDBJ databases">
        <title>Genomic Encyclopedia of Type Strains, Phase III (KMG-III): the genomes of soil and plant-associated and newly described type strains.</title>
        <authorList>
            <person name="Whitman W."/>
        </authorList>
    </citation>
    <scope>NUCLEOTIDE SEQUENCE [LARGE SCALE GENOMIC DNA]</scope>
    <source>
        <strain evidence="1 2">CECT 5862</strain>
    </source>
</reference>
<dbReference type="AlphaFoldDB" id="A0A7W5ATX2"/>
<comment type="caution">
    <text evidence="1">The sequence shown here is derived from an EMBL/GenBank/DDBJ whole genome shotgun (WGS) entry which is preliminary data.</text>
</comment>
<sequence>MATNKENIILIGTAKSTNVNVTMSDFTNSLSDKIFE</sequence>
<dbReference type="Proteomes" id="UP000570361">
    <property type="component" value="Unassembled WGS sequence"/>
</dbReference>
<evidence type="ECO:0000313" key="2">
    <source>
        <dbReference type="Proteomes" id="UP000570361"/>
    </source>
</evidence>
<name>A0A7W5ATX2_9BACL</name>
<accession>A0A7W5ATX2</accession>
<keyword evidence="2" id="KW-1185">Reference proteome</keyword>
<dbReference type="EMBL" id="JACHXK010000001">
    <property type="protein sequence ID" value="MBB3108081.1"/>
    <property type="molecule type" value="Genomic_DNA"/>
</dbReference>
<protein>
    <submittedName>
        <fullName evidence="1">Uncharacterized protein</fullName>
    </submittedName>
</protein>